<dbReference type="SUPFAM" id="SSF57184">
    <property type="entry name" value="Growth factor receptor domain"/>
    <property type="match status" value="1"/>
</dbReference>
<dbReference type="VEuPathDB" id="GiardiaDB:QR46_4869"/>
<sequence>MLAIYLAVGALAAVCTQGTNPTDCTANMCETIGAVEICKQCKTAGKVPVDGTCTAYGTASTCKKSGGGSLDGSEKSCEKCEGAGIFLFMGGCYNKDNSPGNLVCTTAADGKCTTCTTGGSVFQNKATQPTTGRECILCSDNTGSDSNLGVANCATCTAPTTTTGTATCTKCVSPNYLKPDGTVCGEKGTACASNTEFGKEDSVNGNKCISCGDATDGVTDCKTCTAPSGESTKPMCTECNNNKIVKTVTASGKSATSCIEPAECKDGFFVNTADKPNKCTACTANCNTCSAAEANKCSICAEGYFVGAATGSEGPCVKCDATGSSGFVGVAGCTECTRPNTSGTSGTATCDECVDGNYLKTTDTGTSCIEKTQCVNDYFPTADGNKNVCVKCSEVTKGGIAECSTCVPKASTARESVILACSSCTGDKKVSPGQNSCIAECPANSAPDTNSVCVCNSGLTPNEAGISCVSASGGPNLSTGAIAGISVAAVVVVGGLVGFLCWWFVCRGKA</sequence>
<dbReference type="VEuPathDB" id="GiardiaDB:GL50803_0014043"/>
<name>V6TN29_GIAIN</name>
<dbReference type="InterPro" id="IPR009030">
    <property type="entry name" value="Growth_fac_rcpt_cys_sf"/>
</dbReference>
<dbReference type="InterPro" id="IPR006212">
    <property type="entry name" value="Furin_repeat"/>
</dbReference>
<dbReference type="InterPro" id="IPR052798">
    <property type="entry name" value="Giardia_VSA"/>
</dbReference>
<dbReference type="AlphaFoldDB" id="V6TN29"/>
<dbReference type="PANTHER" id="PTHR23275">
    <property type="entry name" value="CABRIOLET.-RELATED"/>
    <property type="match status" value="1"/>
</dbReference>
<comment type="caution">
    <text evidence="3">The sequence shown here is derived from an EMBL/GenBank/DDBJ whole genome shotgun (WGS) entry which is preliminary data.</text>
</comment>
<dbReference type="InterPro" id="IPR005127">
    <property type="entry name" value="Giardia_VSP"/>
</dbReference>
<keyword evidence="1" id="KW-1133">Transmembrane helix</keyword>
<dbReference type="Proteomes" id="UP000018040">
    <property type="component" value="Unassembled WGS sequence"/>
</dbReference>
<evidence type="ECO:0000256" key="1">
    <source>
        <dbReference type="SAM" id="Phobius"/>
    </source>
</evidence>
<dbReference type="Gene3D" id="2.10.220.10">
    <property type="entry name" value="Hormone Receptor, Insulin-like Growth Factor Receptor 1, Chain A, domain 2"/>
    <property type="match status" value="2"/>
</dbReference>
<evidence type="ECO:0000313" key="3">
    <source>
        <dbReference type="EMBL" id="ESU40383.1"/>
    </source>
</evidence>
<proteinExistence type="predicted"/>
<feature type="signal peptide" evidence="2">
    <location>
        <begin position="1"/>
        <end position="18"/>
    </location>
</feature>
<organism evidence="3 4">
    <name type="scientific">Giardia intestinalis</name>
    <name type="common">Giardia lamblia</name>
    <dbReference type="NCBI Taxonomy" id="5741"/>
    <lineage>
        <taxon>Eukaryota</taxon>
        <taxon>Metamonada</taxon>
        <taxon>Diplomonadida</taxon>
        <taxon>Hexamitidae</taxon>
        <taxon>Giardiinae</taxon>
        <taxon>Giardia</taxon>
    </lineage>
</organism>
<dbReference type="EMBL" id="AHHH01000237">
    <property type="protein sequence ID" value="ESU40383.1"/>
    <property type="molecule type" value="Genomic_DNA"/>
</dbReference>
<dbReference type="SMART" id="SM00261">
    <property type="entry name" value="FU"/>
    <property type="match status" value="4"/>
</dbReference>
<accession>V6TN29</accession>
<evidence type="ECO:0000313" key="4">
    <source>
        <dbReference type="Proteomes" id="UP000018040"/>
    </source>
</evidence>
<dbReference type="PANTHER" id="PTHR23275:SF100">
    <property type="entry name" value="EGF-LIKE DOMAIN-CONTAINING PROTEIN"/>
    <property type="match status" value="1"/>
</dbReference>
<keyword evidence="1" id="KW-0472">Membrane</keyword>
<dbReference type="VEuPathDB" id="GiardiaDB:GL50581_2604"/>
<protein>
    <submittedName>
        <fullName evidence="3">Variant-specific surface protein</fullName>
    </submittedName>
</protein>
<keyword evidence="2" id="KW-0732">Signal</keyword>
<dbReference type="VEuPathDB" id="GiardiaDB:DHA2_151686"/>
<evidence type="ECO:0000256" key="2">
    <source>
        <dbReference type="SAM" id="SignalP"/>
    </source>
</evidence>
<gene>
    <name evidence="3" type="ORF">GSB_154446</name>
</gene>
<keyword evidence="1" id="KW-0812">Transmembrane</keyword>
<feature type="chain" id="PRO_5004751957" evidence="2">
    <location>
        <begin position="19"/>
        <end position="510"/>
    </location>
</feature>
<reference evidence="4" key="1">
    <citation type="submission" date="2012-02" db="EMBL/GenBank/DDBJ databases">
        <title>Genome sequencing of Giardia lamblia Genotypes A2 and B isolates (DH and GS) and comparative analysis with the genomes of Genotypes A1 and E (WB and Pig).</title>
        <authorList>
            <person name="Adam R."/>
            <person name="Dahlstrom E."/>
            <person name="Martens C."/>
            <person name="Bruno D."/>
            <person name="Barbian K."/>
            <person name="Porcella S.F."/>
            <person name="Nash T."/>
        </authorList>
    </citation>
    <scope>NUCLEOTIDE SEQUENCE</scope>
    <source>
        <strain evidence="4">GS</strain>
    </source>
</reference>
<reference evidence="3 4" key="2">
    <citation type="journal article" date="2013" name="Genome Biol. Evol.">
        <title>Genome sequencing of Giardia lamblia genotypes A2 and B isolates (DH and GS) and comparative analysis with the genomes of genotypes A1 and E (WB and Pig).</title>
        <authorList>
            <person name="Adam R.D."/>
            <person name="Dahlstrom E.W."/>
            <person name="Martens C.A."/>
            <person name="Bruno D.P."/>
            <person name="Barbian K.D."/>
            <person name="Ricklefs S.M."/>
            <person name="Hernandez M.M."/>
            <person name="Narla N.P."/>
            <person name="Patel R.B."/>
            <person name="Porcella S.F."/>
            <person name="Nash T.E."/>
        </authorList>
    </citation>
    <scope>NUCLEOTIDE SEQUENCE [LARGE SCALE GENOMIC DNA]</scope>
    <source>
        <strain evidence="3 4">GS</strain>
    </source>
</reference>
<dbReference type="Pfam" id="PF03302">
    <property type="entry name" value="VSP"/>
    <property type="match status" value="1"/>
</dbReference>
<feature type="transmembrane region" description="Helical" evidence="1">
    <location>
        <begin position="481"/>
        <end position="505"/>
    </location>
</feature>